<keyword evidence="3" id="KW-1185">Reference proteome</keyword>
<dbReference type="OrthoDB" id="10253878at2759"/>
<dbReference type="AlphaFoldDB" id="A0A9N9G3A7"/>
<dbReference type="InterPro" id="IPR051330">
    <property type="entry name" value="Phosphatase_reg/MetRdx"/>
</dbReference>
<protein>
    <submittedName>
        <fullName evidence="2">219_t:CDS:1</fullName>
    </submittedName>
</protein>
<dbReference type="InterPro" id="IPR007303">
    <property type="entry name" value="TIP41-like"/>
</dbReference>
<dbReference type="GO" id="GO:0005829">
    <property type="term" value="C:cytosol"/>
    <property type="evidence" value="ECO:0007669"/>
    <property type="project" value="TreeGrafter"/>
</dbReference>
<dbReference type="PANTHER" id="PTHR21021">
    <property type="entry name" value="GAF/PUTATIVE CYTOSKELETAL PROTEIN"/>
    <property type="match status" value="1"/>
</dbReference>
<accession>A0A9N9G3A7</accession>
<dbReference type="PANTHER" id="PTHR21021:SF16">
    <property type="entry name" value="TIP41-LIKE PROTEIN"/>
    <property type="match status" value="1"/>
</dbReference>
<dbReference type="EMBL" id="CAJVPI010000910">
    <property type="protein sequence ID" value="CAG8581734.1"/>
    <property type="molecule type" value="Genomic_DNA"/>
</dbReference>
<dbReference type="Pfam" id="PF04176">
    <property type="entry name" value="TIP41"/>
    <property type="match status" value="1"/>
</dbReference>
<name>A0A9N9G3A7_9GLOM</name>
<sequence>MSILPKYELIKEGSQQGIRIQGWTIISTKCPILNSKEIDRVQRTVPVPLPEMFFGNNSLHFSKDHNFVFEFNPTDALKCVDSTKEGGEGVKLAYSEEWKNMNLKNSGHVVDVVKPYDWTYTTTYSGTLLQPVDGQIFEPTSERIDVEKLRAPEPILFYDENVLYEDELADNGTAILFVKVRVMPSGFFALHRFFLRVDGVLFRMNDTRVYHEFGSDKITKEFTSREQPYAKIRSLIPPHRREDVSQLTDIEWVSSKLPPADEIIIEKARVIPL</sequence>
<comment type="caution">
    <text evidence="2">The sequence shown here is derived from an EMBL/GenBank/DDBJ whole genome shotgun (WGS) entry which is preliminary data.</text>
</comment>
<evidence type="ECO:0000256" key="1">
    <source>
        <dbReference type="ARBA" id="ARBA00006658"/>
    </source>
</evidence>
<gene>
    <name evidence="2" type="ORF">PBRASI_LOCUS6655</name>
</gene>
<reference evidence="2" key="1">
    <citation type="submission" date="2021-06" db="EMBL/GenBank/DDBJ databases">
        <authorList>
            <person name="Kallberg Y."/>
            <person name="Tangrot J."/>
            <person name="Rosling A."/>
        </authorList>
    </citation>
    <scope>NUCLEOTIDE SEQUENCE</scope>
    <source>
        <strain evidence="2">BR232B</strain>
    </source>
</reference>
<evidence type="ECO:0000313" key="2">
    <source>
        <dbReference type="EMBL" id="CAG8581734.1"/>
    </source>
</evidence>
<comment type="similarity">
    <text evidence="1">Belongs to the TIP41 family.</text>
</comment>
<organism evidence="2 3">
    <name type="scientific">Paraglomus brasilianum</name>
    <dbReference type="NCBI Taxonomy" id="144538"/>
    <lineage>
        <taxon>Eukaryota</taxon>
        <taxon>Fungi</taxon>
        <taxon>Fungi incertae sedis</taxon>
        <taxon>Mucoromycota</taxon>
        <taxon>Glomeromycotina</taxon>
        <taxon>Glomeromycetes</taxon>
        <taxon>Paraglomerales</taxon>
        <taxon>Paraglomeraceae</taxon>
        <taxon>Paraglomus</taxon>
    </lineage>
</organism>
<proteinExistence type="inferred from homology"/>
<dbReference type="Proteomes" id="UP000789739">
    <property type="component" value="Unassembled WGS sequence"/>
</dbReference>
<dbReference type="GO" id="GO:0031929">
    <property type="term" value="P:TOR signaling"/>
    <property type="evidence" value="ECO:0007669"/>
    <property type="project" value="TreeGrafter"/>
</dbReference>
<evidence type="ECO:0000313" key="3">
    <source>
        <dbReference type="Proteomes" id="UP000789739"/>
    </source>
</evidence>